<keyword evidence="3" id="KW-1185">Reference proteome</keyword>
<comment type="caution">
    <text evidence="2">The sequence shown here is derived from an EMBL/GenBank/DDBJ whole genome shotgun (WGS) entry which is preliminary data.</text>
</comment>
<dbReference type="OrthoDB" id="5093699at2759"/>
<dbReference type="Proteomes" id="UP000288168">
    <property type="component" value="Unassembled WGS sequence"/>
</dbReference>
<feature type="compositionally biased region" description="Polar residues" evidence="1">
    <location>
        <begin position="438"/>
        <end position="460"/>
    </location>
</feature>
<dbReference type="CDD" id="cd06503">
    <property type="entry name" value="ATP-synt_Fo_b"/>
    <property type="match status" value="1"/>
</dbReference>
<feature type="compositionally biased region" description="Polar residues" evidence="1">
    <location>
        <begin position="51"/>
        <end position="67"/>
    </location>
</feature>
<name>A0A428PTG6_9HYPO</name>
<feature type="compositionally biased region" description="Polar residues" evidence="1">
    <location>
        <begin position="419"/>
        <end position="428"/>
    </location>
</feature>
<evidence type="ECO:0000313" key="2">
    <source>
        <dbReference type="EMBL" id="RSL56388.1"/>
    </source>
</evidence>
<feature type="region of interest" description="Disordered" evidence="1">
    <location>
        <begin position="301"/>
        <end position="327"/>
    </location>
</feature>
<feature type="region of interest" description="Disordered" evidence="1">
    <location>
        <begin position="1"/>
        <end position="77"/>
    </location>
</feature>
<evidence type="ECO:0000256" key="1">
    <source>
        <dbReference type="SAM" id="MobiDB-lite"/>
    </source>
</evidence>
<feature type="compositionally biased region" description="Basic and acidic residues" evidence="1">
    <location>
        <begin position="512"/>
        <end position="528"/>
    </location>
</feature>
<dbReference type="EMBL" id="NKCI01000092">
    <property type="protein sequence ID" value="RSL56388.1"/>
    <property type="molecule type" value="Genomic_DNA"/>
</dbReference>
<feature type="compositionally biased region" description="Polar residues" evidence="1">
    <location>
        <begin position="24"/>
        <end position="35"/>
    </location>
</feature>
<feature type="compositionally biased region" description="Basic residues" evidence="1">
    <location>
        <begin position="1"/>
        <end position="20"/>
    </location>
</feature>
<feature type="compositionally biased region" description="Pro residues" evidence="1">
    <location>
        <begin position="217"/>
        <end position="232"/>
    </location>
</feature>
<gene>
    <name evidence="2" type="ORF">CEP54_008851</name>
</gene>
<reference evidence="2 3" key="1">
    <citation type="submission" date="2017-06" db="EMBL/GenBank/DDBJ databases">
        <title>Comparative genomic analysis of Ambrosia Fusariam Clade fungi.</title>
        <authorList>
            <person name="Stajich J.E."/>
            <person name="Carrillo J."/>
            <person name="Kijimoto T."/>
            <person name="Eskalen A."/>
            <person name="O'Donnell K."/>
            <person name="Kasson M."/>
        </authorList>
    </citation>
    <scope>NUCLEOTIDE SEQUENCE [LARGE SCALE GENOMIC DNA]</scope>
    <source>
        <strain evidence="2 3">NRRL62584</strain>
    </source>
</reference>
<evidence type="ECO:0000313" key="3">
    <source>
        <dbReference type="Proteomes" id="UP000288168"/>
    </source>
</evidence>
<feature type="compositionally biased region" description="Low complexity" evidence="1">
    <location>
        <begin position="165"/>
        <end position="174"/>
    </location>
</feature>
<feature type="compositionally biased region" description="Acidic residues" evidence="1">
    <location>
        <begin position="38"/>
        <end position="49"/>
    </location>
</feature>
<protein>
    <submittedName>
        <fullName evidence="2">Uncharacterized protein</fullName>
    </submittedName>
</protein>
<organism evidence="2 3">
    <name type="scientific">Fusarium duplospermum</name>
    <dbReference type="NCBI Taxonomy" id="1325734"/>
    <lineage>
        <taxon>Eukaryota</taxon>
        <taxon>Fungi</taxon>
        <taxon>Dikarya</taxon>
        <taxon>Ascomycota</taxon>
        <taxon>Pezizomycotina</taxon>
        <taxon>Sordariomycetes</taxon>
        <taxon>Hypocreomycetidae</taxon>
        <taxon>Hypocreales</taxon>
        <taxon>Nectriaceae</taxon>
        <taxon>Fusarium</taxon>
        <taxon>Fusarium solani species complex</taxon>
    </lineage>
</organism>
<sequence>MPLVKRQHNTRKGRRARAKKTTVETDTSSDNNYNESDGLYDDNDNDNDDNPGQSDRASTSRVSNNKAPVTPVPPVPKEINIIGRTGMDSQAAGWTTNSLGGQPLVLNNGMLYPPGPDWRGGHTRQYQPSYESQDHASDASAPYMGYPSNNVQYPAAPDMQNMGPSGASSGAQQALSPYQPPNPNGYYPQQYPRLNQFNPWATRGYQTVGGTTQRHPTSPPPPPPLATPPLRPRTPNEDPEKARLEAEIEAFKAILEKQKATEEQREAEAKIRKEAEEAFHRRMEDMRMAQEEAKKEIEIARSQAEEATKNRIRAEQDSEEERSKRMKEFAEKLERDVRAKVELEKIAEMAERKAKAKQSEDLERLVKLKMLKSMDEIVVLAKKRVLHDMDTEEQDWLIKRRGETEGENNLSPDDDLTEKSNTSVTHSTIPLRHAKATTLRSVSSASVRRQGVSPTGSWTKSPLAVPDPPVLGYASDDEGTLSRAGTDILDPSESGRRSQAHHGQQGIYNGQRHRDMYQNDRTEQNEAP</sequence>
<dbReference type="STRING" id="1325734.A0A428PTG6"/>
<feature type="region of interest" description="Disordered" evidence="1">
    <location>
        <begin position="397"/>
        <end position="528"/>
    </location>
</feature>
<proteinExistence type="predicted"/>
<accession>A0A428PTG6</accession>
<feature type="compositionally biased region" description="Polar residues" evidence="1">
    <location>
        <begin position="193"/>
        <end position="215"/>
    </location>
</feature>
<dbReference type="AlphaFoldDB" id="A0A428PTG6"/>
<feature type="region of interest" description="Disordered" evidence="1">
    <location>
        <begin position="120"/>
        <end position="242"/>
    </location>
</feature>